<keyword evidence="8 9" id="KW-0131">Cell cycle</keyword>
<comment type="similarity">
    <text evidence="9">Belongs to the FtsQ/DivIB family. FtsQ subfamily.</text>
</comment>
<keyword evidence="13" id="KW-1185">Reference proteome</keyword>
<evidence type="ECO:0000256" key="3">
    <source>
        <dbReference type="ARBA" id="ARBA00022519"/>
    </source>
</evidence>
<evidence type="ECO:0000313" key="13">
    <source>
        <dbReference type="Proteomes" id="UP001597295"/>
    </source>
</evidence>
<dbReference type="Gene3D" id="3.10.20.310">
    <property type="entry name" value="membrane protein fhac"/>
    <property type="match status" value="1"/>
</dbReference>
<reference evidence="13" key="1">
    <citation type="journal article" date="2019" name="Int. J. Syst. Evol. Microbiol.">
        <title>The Global Catalogue of Microorganisms (GCM) 10K type strain sequencing project: providing services to taxonomists for standard genome sequencing and annotation.</title>
        <authorList>
            <consortium name="The Broad Institute Genomics Platform"/>
            <consortium name="The Broad Institute Genome Sequencing Center for Infectious Disease"/>
            <person name="Wu L."/>
            <person name="Ma J."/>
        </authorList>
    </citation>
    <scope>NUCLEOTIDE SEQUENCE [LARGE SCALE GENOMIC DNA]</scope>
    <source>
        <strain evidence="13">CGMCC 1.19062</strain>
    </source>
</reference>
<name>A0ABW5DR19_9PROT</name>
<evidence type="ECO:0000259" key="11">
    <source>
        <dbReference type="PROSITE" id="PS51779"/>
    </source>
</evidence>
<proteinExistence type="inferred from homology"/>
<evidence type="ECO:0000256" key="6">
    <source>
        <dbReference type="ARBA" id="ARBA00022989"/>
    </source>
</evidence>
<dbReference type="InterPro" id="IPR005548">
    <property type="entry name" value="Cell_div_FtsQ/DivIB_C"/>
</dbReference>
<evidence type="ECO:0000256" key="7">
    <source>
        <dbReference type="ARBA" id="ARBA00023136"/>
    </source>
</evidence>
<sequence length="487" mass="52582">MGMNDDLKNDGIKLVGMIDLRIEADERPSLPSFLTQGRKGAASAPVAAAPAKPAGRRNIFKRKKPERQQAAFEFSEPTLGTVAAPRAEPAPVVMPVALVEEERDIPVDLSTPLASVAPVALTQVEPDAAALRVVIEPERPRIAPIEPVREETVFDAEDRPEPTLAAAPAMPRLIMPNAPVTTPTKRSQLPVPVRVPRQPGKALVPTGRRKKPAGPWLKRVAYGLSGLALLVTAGAGALVVQRYAEAPVVLVDGEEEPSVIRLALARIMGEAGLKIGDVLVEGRNRVPTAAVLNALHVERGEPILSYDAEAARQRLEALPWVATAMVERRLPDILYVRLTERQPFALWQQSGKFHLVDAKGAVIATDDIASWSHLPLVVGDGAPKAAEEFLMMLAAEPEIAGRVKAAVRVGDRRWNLTLDGDIEVRLPEENPAVALGALADMNRQGKLLEKDIRAVDLRIPDRMVVRMSPPAAERLRIVPAVNGQKNG</sequence>
<keyword evidence="3 9" id="KW-0997">Cell inner membrane</keyword>
<keyword evidence="6 9" id="KW-1133">Transmembrane helix</keyword>
<dbReference type="EMBL" id="JBHUIP010000012">
    <property type="protein sequence ID" value="MFD2263573.1"/>
    <property type="molecule type" value="Genomic_DNA"/>
</dbReference>
<evidence type="ECO:0000256" key="5">
    <source>
        <dbReference type="ARBA" id="ARBA00022692"/>
    </source>
</evidence>
<keyword evidence="4 9" id="KW-0132">Cell division</keyword>
<dbReference type="Gene3D" id="3.40.50.11690">
    <property type="entry name" value="Cell division protein FtsQ/DivIB"/>
    <property type="match status" value="1"/>
</dbReference>
<keyword evidence="7 9" id="KW-0472">Membrane</keyword>
<evidence type="ECO:0000256" key="8">
    <source>
        <dbReference type="ARBA" id="ARBA00023306"/>
    </source>
</evidence>
<dbReference type="InterPro" id="IPR034746">
    <property type="entry name" value="POTRA"/>
</dbReference>
<dbReference type="HAMAP" id="MF_00911">
    <property type="entry name" value="FtsQ_subfam"/>
    <property type="match status" value="1"/>
</dbReference>
<gene>
    <name evidence="9" type="primary">ftsQ</name>
    <name evidence="12" type="ORF">ACFSM5_11795</name>
</gene>
<dbReference type="PANTHER" id="PTHR35851">
    <property type="entry name" value="CELL DIVISION PROTEIN FTSQ"/>
    <property type="match status" value="1"/>
</dbReference>
<evidence type="ECO:0000256" key="4">
    <source>
        <dbReference type="ARBA" id="ARBA00022618"/>
    </source>
</evidence>
<dbReference type="Pfam" id="PF08478">
    <property type="entry name" value="POTRA_1"/>
    <property type="match status" value="1"/>
</dbReference>
<dbReference type="PANTHER" id="PTHR35851:SF1">
    <property type="entry name" value="CELL DIVISION PROTEIN FTSQ"/>
    <property type="match status" value="1"/>
</dbReference>
<evidence type="ECO:0000313" key="12">
    <source>
        <dbReference type="EMBL" id="MFD2263573.1"/>
    </source>
</evidence>
<dbReference type="Proteomes" id="UP001597295">
    <property type="component" value="Unassembled WGS sequence"/>
</dbReference>
<comment type="subcellular location">
    <subcellularLocation>
        <location evidence="9">Cell inner membrane</location>
        <topology evidence="9">Single-pass type II membrane protein</topology>
    </subcellularLocation>
    <subcellularLocation>
        <location evidence="1">Membrane</location>
    </subcellularLocation>
    <text evidence="9">Localizes to the division septum.</text>
</comment>
<comment type="caution">
    <text evidence="12">The sequence shown here is derived from an EMBL/GenBank/DDBJ whole genome shotgun (WGS) entry which is preliminary data.</text>
</comment>
<accession>A0ABW5DR19</accession>
<dbReference type="PROSITE" id="PS51779">
    <property type="entry name" value="POTRA"/>
    <property type="match status" value="1"/>
</dbReference>
<organism evidence="12 13">
    <name type="scientific">Lacibacterium aquatile</name>
    <dbReference type="NCBI Taxonomy" id="1168082"/>
    <lineage>
        <taxon>Bacteria</taxon>
        <taxon>Pseudomonadati</taxon>
        <taxon>Pseudomonadota</taxon>
        <taxon>Alphaproteobacteria</taxon>
        <taxon>Rhodospirillales</taxon>
        <taxon>Rhodospirillaceae</taxon>
    </lineage>
</organism>
<dbReference type="InterPro" id="IPR045335">
    <property type="entry name" value="FtsQ_C_sf"/>
</dbReference>
<evidence type="ECO:0000256" key="10">
    <source>
        <dbReference type="SAM" id="MobiDB-lite"/>
    </source>
</evidence>
<dbReference type="GO" id="GO:0051301">
    <property type="term" value="P:cell division"/>
    <property type="evidence" value="ECO:0007669"/>
    <property type="project" value="UniProtKB-KW"/>
</dbReference>
<evidence type="ECO:0000256" key="1">
    <source>
        <dbReference type="ARBA" id="ARBA00004370"/>
    </source>
</evidence>
<dbReference type="InterPro" id="IPR013685">
    <property type="entry name" value="POTRA_FtsQ_type"/>
</dbReference>
<dbReference type="Pfam" id="PF03799">
    <property type="entry name" value="FtsQ_DivIB_C"/>
    <property type="match status" value="1"/>
</dbReference>
<evidence type="ECO:0000256" key="9">
    <source>
        <dbReference type="HAMAP-Rule" id="MF_00911"/>
    </source>
</evidence>
<keyword evidence="2 9" id="KW-1003">Cell membrane</keyword>
<evidence type="ECO:0000256" key="2">
    <source>
        <dbReference type="ARBA" id="ARBA00022475"/>
    </source>
</evidence>
<keyword evidence="5 9" id="KW-0812">Transmembrane</keyword>
<dbReference type="InterPro" id="IPR026579">
    <property type="entry name" value="FtsQ"/>
</dbReference>
<protein>
    <recommendedName>
        <fullName evidence="9">Cell division protein FtsQ</fullName>
    </recommendedName>
</protein>
<feature type="region of interest" description="Disordered" evidence="10">
    <location>
        <begin position="181"/>
        <end position="210"/>
    </location>
</feature>
<feature type="domain" description="POTRA" evidence="11">
    <location>
        <begin position="273"/>
        <end position="341"/>
    </location>
</feature>
<dbReference type="RefSeq" id="WP_379876593.1">
    <property type="nucleotide sequence ID" value="NZ_JBHUIP010000012.1"/>
</dbReference>
<comment type="function">
    <text evidence="9">Essential cell division protein.</text>
</comment>